<organism evidence="1 2">
    <name type="scientific">Syntrophotalea carbinolica (strain DSM 2380 / NBRC 103641 / GraBd1)</name>
    <name type="common">Pelobacter carbinolicus</name>
    <dbReference type="NCBI Taxonomy" id="338963"/>
    <lineage>
        <taxon>Bacteria</taxon>
        <taxon>Pseudomonadati</taxon>
        <taxon>Thermodesulfobacteriota</taxon>
        <taxon>Desulfuromonadia</taxon>
        <taxon>Desulfuromonadales</taxon>
        <taxon>Syntrophotaleaceae</taxon>
        <taxon>Syntrophotalea</taxon>
    </lineage>
</organism>
<evidence type="ECO:0000313" key="1">
    <source>
        <dbReference type="EMBL" id="ABI81959.2"/>
    </source>
</evidence>
<keyword evidence="2" id="KW-1185">Reference proteome</keyword>
<dbReference type="EMBL" id="CP000142">
    <property type="protein sequence ID" value="ABI81959.2"/>
    <property type="molecule type" value="Genomic_DNA"/>
</dbReference>
<proteinExistence type="predicted"/>
<name>Q0C6H9_SYNC1</name>
<dbReference type="HOGENOM" id="CLU_2772233_0_0_7"/>
<sequence length="69" mass="7898">MNMAVPAFTAMHEKGQVKMLCCNALGWRDTFARVFQRLGISSMLFARKVSALNHVGAYFTFFFNKSRVF</sequence>
<protein>
    <submittedName>
        <fullName evidence="1">Uncharacterized protein</fullName>
    </submittedName>
</protein>
<reference evidence="1 2" key="2">
    <citation type="journal article" date="2012" name="BMC Genomics">
        <title>The genome of Pelobacter carbinolicus reveals surprising metabolic capabilities and physiological features.</title>
        <authorList>
            <person name="Aklujkar M."/>
            <person name="Haveman S.A."/>
            <person name="Didonato R.Jr."/>
            <person name="Chertkov O."/>
            <person name="Han C.S."/>
            <person name="Land M.L."/>
            <person name="Brown P."/>
            <person name="Lovley D.R."/>
        </authorList>
    </citation>
    <scope>NUCLEOTIDE SEQUENCE [LARGE SCALE GENOMIC DNA]</scope>
    <source>
        <strain evidence="2">DSM 2380 / NBRC 103641 / GraBd1</strain>
    </source>
</reference>
<reference evidence="2" key="1">
    <citation type="submission" date="2005-10" db="EMBL/GenBank/DDBJ databases">
        <title>Complete sequence of Pelobacter carbinolicus DSM 2380.</title>
        <authorList>
            <person name="Copeland A."/>
            <person name="Lucas S."/>
            <person name="Lapidus A."/>
            <person name="Barry K."/>
            <person name="Detter J.C."/>
            <person name="Glavina T."/>
            <person name="Hammon N."/>
            <person name="Israni S."/>
            <person name="Pitluck S."/>
            <person name="Chertkov O."/>
            <person name="Schmutz J."/>
            <person name="Larimer F."/>
            <person name="Land M."/>
            <person name="Kyrpides N."/>
            <person name="Ivanova N."/>
            <person name="Richardson P."/>
        </authorList>
    </citation>
    <scope>NUCLEOTIDE SEQUENCE [LARGE SCALE GENOMIC DNA]</scope>
    <source>
        <strain evidence="2">DSM 2380 / NBRC 103641 / GraBd1</strain>
    </source>
</reference>
<dbReference type="Proteomes" id="UP000002534">
    <property type="component" value="Chromosome"/>
</dbReference>
<dbReference type="KEGG" id="pca:Pcar_3343"/>
<evidence type="ECO:0000313" key="2">
    <source>
        <dbReference type="Proteomes" id="UP000002534"/>
    </source>
</evidence>
<accession>Q0C6H9</accession>
<dbReference type="AlphaFoldDB" id="Q0C6H9"/>
<gene>
    <name evidence="1" type="ordered locus">Pcar_3343</name>
</gene>